<reference evidence="8 9" key="1">
    <citation type="submission" date="2015-09" db="EMBL/GenBank/DDBJ databases">
        <title>Sorangium comparison.</title>
        <authorList>
            <person name="Zaburannyi N."/>
            <person name="Bunk B."/>
            <person name="Overmann J."/>
            <person name="Mueller R."/>
        </authorList>
    </citation>
    <scope>NUCLEOTIDE SEQUENCE [LARGE SCALE GENOMIC DNA]</scope>
    <source>
        <strain evidence="8 9">So ce836</strain>
    </source>
</reference>
<dbReference type="AlphaFoldDB" id="A0A4P2QTW4"/>
<proteinExistence type="predicted"/>
<evidence type="ECO:0000259" key="7">
    <source>
        <dbReference type="PROSITE" id="PS50011"/>
    </source>
</evidence>
<dbReference type="InterPro" id="IPR000719">
    <property type="entry name" value="Prot_kinase_dom"/>
</dbReference>
<keyword evidence="4 5" id="KW-0067">ATP-binding</keyword>
<dbReference type="PANTHER" id="PTHR43289:SF6">
    <property type="entry name" value="SERINE_THREONINE-PROTEIN KINASE NEKL-3"/>
    <property type="match status" value="1"/>
</dbReference>
<dbReference type="Proteomes" id="UP000295497">
    <property type="component" value="Chromosome"/>
</dbReference>
<evidence type="ECO:0000256" key="5">
    <source>
        <dbReference type="PROSITE-ProRule" id="PRU10141"/>
    </source>
</evidence>
<organism evidence="8 9">
    <name type="scientific">Sorangium cellulosum</name>
    <name type="common">Polyangium cellulosum</name>
    <dbReference type="NCBI Taxonomy" id="56"/>
    <lineage>
        <taxon>Bacteria</taxon>
        <taxon>Pseudomonadati</taxon>
        <taxon>Myxococcota</taxon>
        <taxon>Polyangia</taxon>
        <taxon>Polyangiales</taxon>
        <taxon>Polyangiaceae</taxon>
        <taxon>Sorangium</taxon>
    </lineage>
</organism>
<dbReference type="GO" id="GO:0004674">
    <property type="term" value="F:protein serine/threonine kinase activity"/>
    <property type="evidence" value="ECO:0007669"/>
    <property type="project" value="TreeGrafter"/>
</dbReference>
<feature type="compositionally biased region" description="Low complexity" evidence="6">
    <location>
        <begin position="415"/>
        <end position="431"/>
    </location>
</feature>
<evidence type="ECO:0000256" key="3">
    <source>
        <dbReference type="ARBA" id="ARBA00022777"/>
    </source>
</evidence>
<dbReference type="RefSeq" id="WP_129577101.1">
    <property type="nucleotide sequence ID" value="NZ_CP012672.1"/>
</dbReference>
<evidence type="ECO:0000313" key="8">
    <source>
        <dbReference type="EMBL" id="AUX33794.1"/>
    </source>
</evidence>
<dbReference type="InterPro" id="IPR011009">
    <property type="entry name" value="Kinase-like_dom_sf"/>
</dbReference>
<evidence type="ECO:0000256" key="4">
    <source>
        <dbReference type="ARBA" id="ARBA00022840"/>
    </source>
</evidence>
<dbReference type="Gene3D" id="1.10.510.10">
    <property type="entry name" value="Transferase(Phosphotransferase) domain 1"/>
    <property type="match status" value="1"/>
</dbReference>
<dbReference type="InterPro" id="IPR017441">
    <property type="entry name" value="Protein_kinase_ATP_BS"/>
</dbReference>
<feature type="domain" description="Protein kinase" evidence="7">
    <location>
        <begin position="32"/>
        <end position="305"/>
    </location>
</feature>
<dbReference type="CDD" id="cd14014">
    <property type="entry name" value="STKc_PknB_like"/>
    <property type="match status" value="1"/>
</dbReference>
<evidence type="ECO:0000256" key="2">
    <source>
        <dbReference type="ARBA" id="ARBA00022741"/>
    </source>
</evidence>
<dbReference type="PROSITE" id="PS00107">
    <property type="entry name" value="PROTEIN_KINASE_ATP"/>
    <property type="match status" value="1"/>
</dbReference>
<evidence type="ECO:0000256" key="6">
    <source>
        <dbReference type="SAM" id="MobiDB-lite"/>
    </source>
</evidence>
<dbReference type="PROSITE" id="PS50011">
    <property type="entry name" value="PROTEIN_KINASE_DOM"/>
    <property type="match status" value="1"/>
</dbReference>
<dbReference type="PROSITE" id="PS00108">
    <property type="entry name" value="PROTEIN_KINASE_ST"/>
    <property type="match status" value="1"/>
</dbReference>
<dbReference type="Gene3D" id="3.30.200.20">
    <property type="entry name" value="Phosphorylase Kinase, domain 1"/>
    <property type="match status" value="1"/>
</dbReference>
<keyword evidence="2 5" id="KW-0547">Nucleotide-binding</keyword>
<keyword evidence="1" id="KW-0808">Transferase</keyword>
<dbReference type="PANTHER" id="PTHR43289">
    <property type="entry name" value="MITOGEN-ACTIVATED PROTEIN KINASE KINASE KINASE 20-RELATED"/>
    <property type="match status" value="1"/>
</dbReference>
<evidence type="ECO:0000256" key="1">
    <source>
        <dbReference type="ARBA" id="ARBA00022679"/>
    </source>
</evidence>
<feature type="compositionally biased region" description="Pro residues" evidence="6">
    <location>
        <begin position="437"/>
        <end position="453"/>
    </location>
</feature>
<feature type="region of interest" description="Disordered" evidence="6">
    <location>
        <begin position="415"/>
        <end position="469"/>
    </location>
</feature>
<protein>
    <recommendedName>
        <fullName evidence="7">Protein kinase domain-containing protein</fullName>
    </recommendedName>
</protein>
<sequence>MSLLARDRGSTGEQESLFRHAGAEGLPKLEKYELIEELGHGGMATVYRARDPRLRREVAVKIIHKHLRENAEVGARFVAEARAAAKLRHPGIVEVYDVSSEQDRERYLVVELLRGSTLRKILSAHRDMPAEIGAAVVLELCDALEHAHASGIIHRDVKPENVLVELPSDRPGGSWDGASVVIKLTDFGIAKILDAQGVTSTGQVLGSPAHMAPEQIEGGEVDARTDVFALGVLFYECLVGHLPFEGKNPAQVLRKVIEGVYPEAERERPAVGARWSRIVAGALSHDIAGRTASPRALAELIRAELAELGVAEPRAELAAYFADPAGYAERHAARLVPRLVARAEAGRKRGDVPGAAADYNRALALAPTDLTILKRIAKLNASRNRRQLAQRALLVALASVGLGVAAFGVARALRDSPPSAGAPSEGAPSEGDAPLAGAPPRPVPIDAPSPPPNLRAVAPGAAEAAPSAAEAMITPRPRPRFHPPPVAPPAASSAEAPAVRDVVFQIVPTGAKLVLDGVEINWFGANKVTPLKIGAHSVQISVPNSRCCKPYSGVVSVVAPKPGVTAPQRIVYKLEILPSTVVLSGAPPSAQYQCPQIGLIGFAGAPQTVTLSDVFWSGRCIFTPPTPEATPLVGNVTLVAGESNTVSWPSG</sequence>
<keyword evidence="3" id="KW-0418">Kinase</keyword>
<evidence type="ECO:0000313" key="9">
    <source>
        <dbReference type="Proteomes" id="UP000295497"/>
    </source>
</evidence>
<dbReference type="SUPFAM" id="SSF56112">
    <property type="entry name" value="Protein kinase-like (PK-like)"/>
    <property type="match status" value="1"/>
</dbReference>
<feature type="compositionally biased region" description="Low complexity" evidence="6">
    <location>
        <begin position="456"/>
        <end position="469"/>
    </location>
</feature>
<gene>
    <name evidence="8" type="ORF">SOCE836_059580</name>
</gene>
<accession>A0A4P2QTW4</accession>
<name>A0A4P2QTW4_SORCE</name>
<dbReference type="GO" id="GO:0005524">
    <property type="term" value="F:ATP binding"/>
    <property type="evidence" value="ECO:0007669"/>
    <property type="project" value="UniProtKB-UniRule"/>
</dbReference>
<dbReference type="InterPro" id="IPR008271">
    <property type="entry name" value="Ser/Thr_kinase_AS"/>
</dbReference>
<dbReference type="Pfam" id="PF00069">
    <property type="entry name" value="Pkinase"/>
    <property type="match status" value="1"/>
</dbReference>
<dbReference type="EMBL" id="CP012672">
    <property type="protein sequence ID" value="AUX33794.1"/>
    <property type="molecule type" value="Genomic_DNA"/>
</dbReference>
<feature type="binding site" evidence="5">
    <location>
        <position position="61"/>
    </location>
    <ligand>
        <name>ATP</name>
        <dbReference type="ChEBI" id="CHEBI:30616"/>
    </ligand>
</feature>
<dbReference type="SMART" id="SM00220">
    <property type="entry name" value="S_TKc"/>
    <property type="match status" value="1"/>
</dbReference>